<feature type="compositionally biased region" description="Polar residues" evidence="1">
    <location>
        <begin position="384"/>
        <end position="410"/>
    </location>
</feature>
<reference evidence="2" key="1">
    <citation type="submission" date="2022-04" db="EMBL/GenBank/DDBJ databases">
        <authorList>
            <person name="Xu L."/>
            <person name="Lv Z."/>
        </authorList>
    </citation>
    <scope>NUCLEOTIDE SEQUENCE</scope>
    <source>
        <strain evidence="2">LV_2022a</strain>
    </source>
</reference>
<dbReference type="AlphaFoldDB" id="A0AAE1ZKT6"/>
<dbReference type="Proteomes" id="UP001292079">
    <property type="component" value="Unassembled WGS sequence"/>
</dbReference>
<comment type="caution">
    <text evidence="2">The sequence shown here is derived from an EMBL/GenBank/DDBJ whole genome shotgun (WGS) entry which is preliminary data.</text>
</comment>
<protein>
    <submittedName>
        <fullName evidence="2">Uncharacterized protein</fullName>
    </submittedName>
</protein>
<reference evidence="2" key="2">
    <citation type="journal article" date="2023" name="Infect Dis Poverty">
        <title>Chromosome-scale genome of the human blood fluke Schistosoma mekongi and its implications for public health.</title>
        <authorList>
            <person name="Zhou M."/>
            <person name="Xu L."/>
            <person name="Xu D."/>
            <person name="Chen W."/>
            <person name="Khan J."/>
            <person name="Hu Y."/>
            <person name="Huang H."/>
            <person name="Wei H."/>
            <person name="Zhang Y."/>
            <person name="Chusongsang P."/>
            <person name="Tanasarnprasert K."/>
            <person name="Hu X."/>
            <person name="Limpanont Y."/>
            <person name="Lv Z."/>
        </authorList>
    </citation>
    <scope>NUCLEOTIDE SEQUENCE</scope>
    <source>
        <strain evidence="2">LV_2022a</strain>
    </source>
</reference>
<evidence type="ECO:0000256" key="1">
    <source>
        <dbReference type="SAM" id="MobiDB-lite"/>
    </source>
</evidence>
<feature type="region of interest" description="Disordered" evidence="1">
    <location>
        <begin position="384"/>
        <end position="422"/>
    </location>
</feature>
<sequence length="995" mass="111363">MDDSEEDPDLLNEETFDCAEIGDWENEHDKFVQNFQEDFDKSPTADELPKFWKDPDSLSFLWQTDNLGCGGTADDGSETVVDVEATLQKLVLDETFEDPAILDISRKVPYQHLNEASFQHLRNAPAYPTAPTNIFNGSRDIWSIESSYDTGHESSKATAESDCNTRSKSIINIFRSLSVCPPVTGNAVSIPVETPVQNRLPSKPTSESQTRESGSEAYSKVSESPFSLRSVAPSDQYKAHPDTIFPAKDRVSQSQVLQNHPSVHHNGMHLNHPYVNPVSLDILKRQLPTDANILPRLPLMQSAVGNMHLPQWDYSQIHSSALIRNQYVLQQNPSIALPVSSSQRNSLVGSPSIRGLTVSNMQPNLFPLLSHLSRFPIQSTNIESKQSVSQPSPTISCSKQPTQLVPSTEKMSTDSESDPNRGSWMTEYEAIGVLLIQLRPLMVSNPYVQDYYFASQWLRRVNAIQAKQITNGQVSTINPPATMQLPIPIPLESLSDSNSPYQVTLKHKLVIPFSAVNLNPVLDQNIHENCDSFEKIAENQEMPTSESSNALGRPTKSNVHRPRVVAELSLVSALSSVSEQSSAKPSHSDVINNQFDDHVFDSFHIVSTDSVSVISNRKRLLVLAQIERMYSLILILDEVSLSLKKVVVQNDARVRLLDYQEELTNQLISELFRLSFTTNKPSKEEIFKLIDENCLFALSDNLFSVSKGMRLWSLTLHYLPTKIQTNYLSEFILDFLRLRQLWPTTMDKAATIFYPHLREIIYQLKCINDFLKLCFPDALKMNTDSHITITDNLKSLLSCKLGLSLIFCLLDACARASNPTDPSDFIQFGAYFSYANSFIDRNNTNNNNTNDYDYVMEPFPHLASILMLYIKPSKYHLLTDEHLNIFCELAAKVVNMPNNDTIKSTTTTNSNNINPSSPLSNSGIESSTPFHVPVSLTQCSVTMNDNNSNNNFCYPILSSHYTQAQTTISSQNSVNVLSNIVKNSDELSSVSVVVG</sequence>
<accession>A0AAE1ZKT6</accession>
<dbReference type="EMBL" id="JALJAT010000001">
    <property type="protein sequence ID" value="KAK4475710.1"/>
    <property type="molecule type" value="Genomic_DNA"/>
</dbReference>
<organism evidence="2 3">
    <name type="scientific">Schistosoma mekongi</name>
    <name type="common">Parasitic worm</name>
    <dbReference type="NCBI Taxonomy" id="38744"/>
    <lineage>
        <taxon>Eukaryota</taxon>
        <taxon>Metazoa</taxon>
        <taxon>Spiralia</taxon>
        <taxon>Lophotrochozoa</taxon>
        <taxon>Platyhelminthes</taxon>
        <taxon>Trematoda</taxon>
        <taxon>Digenea</taxon>
        <taxon>Strigeidida</taxon>
        <taxon>Schistosomatoidea</taxon>
        <taxon>Schistosomatidae</taxon>
        <taxon>Schistosoma</taxon>
    </lineage>
</organism>
<name>A0AAE1ZKT6_SCHME</name>
<gene>
    <name evidence="2" type="ORF">MN116_000975</name>
</gene>
<evidence type="ECO:0000313" key="2">
    <source>
        <dbReference type="EMBL" id="KAK4475710.1"/>
    </source>
</evidence>
<evidence type="ECO:0000313" key="3">
    <source>
        <dbReference type="Proteomes" id="UP001292079"/>
    </source>
</evidence>
<proteinExistence type="predicted"/>
<feature type="region of interest" description="Disordered" evidence="1">
    <location>
        <begin position="194"/>
        <end position="241"/>
    </location>
</feature>
<feature type="compositionally biased region" description="Polar residues" evidence="1">
    <location>
        <begin position="195"/>
        <end position="208"/>
    </location>
</feature>
<keyword evidence="3" id="KW-1185">Reference proteome</keyword>
<feature type="region of interest" description="Disordered" evidence="1">
    <location>
        <begin position="902"/>
        <end position="924"/>
    </location>
</feature>